<protein>
    <submittedName>
        <fullName evidence="2">Uncharacterized protein</fullName>
    </submittedName>
</protein>
<organism evidence="2">
    <name type="scientific">Nicotiana tabacum</name>
    <name type="common">Common tobacco</name>
    <dbReference type="NCBI Taxonomy" id="4097"/>
    <lineage>
        <taxon>Eukaryota</taxon>
        <taxon>Viridiplantae</taxon>
        <taxon>Streptophyta</taxon>
        <taxon>Embryophyta</taxon>
        <taxon>Tracheophyta</taxon>
        <taxon>Spermatophyta</taxon>
        <taxon>Magnoliopsida</taxon>
        <taxon>eudicotyledons</taxon>
        <taxon>Gunneridae</taxon>
        <taxon>Pentapetalae</taxon>
        <taxon>asterids</taxon>
        <taxon>lamiids</taxon>
        <taxon>Solanales</taxon>
        <taxon>Solanaceae</taxon>
        <taxon>Nicotianoideae</taxon>
        <taxon>Nicotianeae</taxon>
        <taxon>Nicotiana</taxon>
    </lineage>
</organism>
<sequence length="143" mass="16220">MKSSRIRVLFESLISCGKPAKVLSEPENENGQRPVVEIEESEITQAQEVVVVIDDPGNAARGQEQVVKDHEPENAQGQKMVAKHEPKNAKQLQHKFVKDHEPEKGGVYVMEYRKLIITHRKIAIHARRSEPPPKRKYRGPQTG</sequence>
<dbReference type="RefSeq" id="XP_016439250.1">
    <property type="nucleotide sequence ID" value="XM_016583764.1"/>
</dbReference>
<name>A0A1S3XH09_TOBAC</name>
<evidence type="ECO:0000313" key="2">
    <source>
        <dbReference type="RefSeq" id="XP_016439250.1"/>
    </source>
</evidence>
<reference evidence="2" key="1">
    <citation type="submission" date="2025-08" db="UniProtKB">
        <authorList>
            <consortium name="RefSeq"/>
        </authorList>
    </citation>
    <scope>IDENTIFICATION</scope>
</reference>
<feature type="region of interest" description="Disordered" evidence="1">
    <location>
        <begin position="61"/>
        <end position="91"/>
    </location>
</feature>
<dbReference type="KEGG" id="nta:107765155"/>
<accession>A0A1S3XH09</accession>
<feature type="region of interest" description="Disordered" evidence="1">
    <location>
        <begin position="124"/>
        <end position="143"/>
    </location>
</feature>
<dbReference type="AlphaFoldDB" id="A0A1S3XH09"/>
<evidence type="ECO:0000256" key="1">
    <source>
        <dbReference type="SAM" id="MobiDB-lite"/>
    </source>
</evidence>
<feature type="compositionally biased region" description="Basic residues" evidence="1">
    <location>
        <begin position="134"/>
        <end position="143"/>
    </location>
</feature>
<gene>
    <name evidence="2" type="primary">LOC107765155</name>
</gene>
<dbReference type="OrthoDB" id="1286427at2759"/>
<proteinExistence type="predicted"/>
<dbReference type="PaxDb" id="4097-A0A1S3XH09"/>